<gene>
    <name evidence="1" type="ORF">PsorP6_002326</name>
</gene>
<proteinExistence type="predicted"/>
<protein>
    <submittedName>
        <fullName evidence="1">Uncharacterized protein</fullName>
    </submittedName>
</protein>
<reference evidence="1 2" key="1">
    <citation type="journal article" date="2022" name="bioRxiv">
        <title>The genome of the oomycete Peronosclerospora sorghi, a cosmopolitan pathogen of maize and sorghum, is inflated with dispersed pseudogenes.</title>
        <authorList>
            <person name="Fletcher K."/>
            <person name="Martin F."/>
            <person name="Isakeit T."/>
            <person name="Cavanaugh K."/>
            <person name="Magill C."/>
            <person name="Michelmore R."/>
        </authorList>
    </citation>
    <scope>NUCLEOTIDE SEQUENCE [LARGE SCALE GENOMIC DNA]</scope>
    <source>
        <strain evidence="1">P6</strain>
    </source>
</reference>
<comment type="caution">
    <text evidence="1">The sequence shown here is derived from an EMBL/GenBank/DDBJ whole genome shotgun (WGS) entry which is preliminary data.</text>
</comment>
<sequence>MSDGFGYSKSVLVFGTEVDHADAVTPVVLLLCSELTDSSSLCSTFSASNRNANAPEGSSAVIHGLPKITPWEFFIGFNDRKLKKVTTVNGDVCNTDFNLFLILLVPSERVP</sequence>
<evidence type="ECO:0000313" key="1">
    <source>
        <dbReference type="EMBL" id="KAI9921601.1"/>
    </source>
</evidence>
<accession>A0ACC0WUG3</accession>
<dbReference type="EMBL" id="CM047580">
    <property type="protein sequence ID" value="KAI9921601.1"/>
    <property type="molecule type" value="Genomic_DNA"/>
</dbReference>
<evidence type="ECO:0000313" key="2">
    <source>
        <dbReference type="Proteomes" id="UP001163321"/>
    </source>
</evidence>
<name>A0ACC0WUG3_9STRA</name>
<keyword evidence="2" id="KW-1185">Reference proteome</keyword>
<dbReference type="Proteomes" id="UP001163321">
    <property type="component" value="Chromosome 1"/>
</dbReference>
<organism evidence="1 2">
    <name type="scientific">Peronosclerospora sorghi</name>
    <dbReference type="NCBI Taxonomy" id="230839"/>
    <lineage>
        <taxon>Eukaryota</taxon>
        <taxon>Sar</taxon>
        <taxon>Stramenopiles</taxon>
        <taxon>Oomycota</taxon>
        <taxon>Peronosporomycetes</taxon>
        <taxon>Peronosporales</taxon>
        <taxon>Peronosporaceae</taxon>
        <taxon>Peronosclerospora</taxon>
    </lineage>
</organism>